<gene>
    <name evidence="1" type="ORF">METZ01_LOCUS487152</name>
</gene>
<proteinExistence type="predicted"/>
<dbReference type="EMBL" id="UINC01210702">
    <property type="protein sequence ID" value="SVE34298.1"/>
    <property type="molecule type" value="Genomic_DNA"/>
</dbReference>
<name>A0A383CRR0_9ZZZZ</name>
<sequence>MTSTRSWHLGRLVIGFRPVGGVFGDRSGRGVPLGDRDAQ</sequence>
<reference evidence="1" key="1">
    <citation type="submission" date="2018-05" db="EMBL/GenBank/DDBJ databases">
        <authorList>
            <person name="Lanie J.A."/>
            <person name="Ng W.-L."/>
            <person name="Kazmierczak K.M."/>
            <person name="Andrzejewski T.M."/>
            <person name="Davidsen T.M."/>
            <person name="Wayne K.J."/>
            <person name="Tettelin H."/>
            <person name="Glass J.I."/>
            <person name="Rusch D."/>
            <person name="Podicherti R."/>
            <person name="Tsui H.-C.T."/>
            <person name="Winkler M.E."/>
        </authorList>
    </citation>
    <scope>NUCLEOTIDE SEQUENCE</scope>
</reference>
<accession>A0A383CRR0</accession>
<protein>
    <submittedName>
        <fullName evidence="1">Uncharacterized protein</fullName>
    </submittedName>
</protein>
<evidence type="ECO:0000313" key="1">
    <source>
        <dbReference type="EMBL" id="SVE34298.1"/>
    </source>
</evidence>
<organism evidence="1">
    <name type="scientific">marine metagenome</name>
    <dbReference type="NCBI Taxonomy" id="408172"/>
    <lineage>
        <taxon>unclassified sequences</taxon>
        <taxon>metagenomes</taxon>
        <taxon>ecological metagenomes</taxon>
    </lineage>
</organism>
<dbReference type="AlphaFoldDB" id="A0A383CRR0"/>